<sequence>MNTITRLSPELQVKLIMLQNKIKGLNKVCVAFSGGVDSTLLLKVAVDVLGKNVMAITVNGAMLPDSEFSEAQNLAKTIGITPLIIEADVFSLKSFVENASDRCYHCKKFIFSQIKDAAIQNHCEVILDGSNLDDLKDYRPGIRALGELGIYSPLKDAELTKQNIRELSAYFGLATATKPSMACLATRIPTNTPITPEALRAVEVGEDYLKSLDLNQYRLRLLGDTGKIECDPKDFETILAHRMTLVSLLKNLGIKTITLDLAGYGCGNMNK</sequence>
<keyword evidence="4" id="KW-1185">Reference proteome</keyword>
<dbReference type="GO" id="GO:0016783">
    <property type="term" value="F:sulfurtransferase activity"/>
    <property type="evidence" value="ECO:0007669"/>
    <property type="project" value="InterPro"/>
</dbReference>
<dbReference type="EMBL" id="LGYO01000046">
    <property type="protein sequence ID" value="KNZ40666.1"/>
    <property type="molecule type" value="Genomic_DNA"/>
</dbReference>
<dbReference type="InterPro" id="IPR005232">
    <property type="entry name" value="LarE"/>
</dbReference>
<dbReference type="Proteomes" id="UP000036873">
    <property type="component" value="Unassembled WGS sequence"/>
</dbReference>
<dbReference type="InterPro" id="IPR014729">
    <property type="entry name" value="Rossmann-like_a/b/a_fold"/>
</dbReference>
<name>A0A0L6TWL4_9FIRM</name>
<dbReference type="InterPro" id="IPR022310">
    <property type="entry name" value="NAD/GMP_synthase"/>
</dbReference>
<accession>A0A0L6TWL4</accession>
<evidence type="ECO:0000259" key="2">
    <source>
        <dbReference type="Pfam" id="PF02540"/>
    </source>
</evidence>
<dbReference type="GO" id="GO:0006163">
    <property type="term" value="P:purine nucleotide metabolic process"/>
    <property type="evidence" value="ECO:0007669"/>
    <property type="project" value="UniProtKB-ARBA"/>
</dbReference>
<dbReference type="PANTHER" id="PTHR43169:SF2">
    <property type="entry name" value="NAD_GMP SYNTHASE DOMAIN-CONTAINING PROTEIN"/>
    <property type="match status" value="1"/>
</dbReference>
<dbReference type="SUPFAM" id="SSF52402">
    <property type="entry name" value="Adenine nucleotide alpha hydrolases-like"/>
    <property type="match status" value="1"/>
</dbReference>
<dbReference type="OrthoDB" id="9776919at2"/>
<reference evidence="4" key="1">
    <citation type="submission" date="2015-07" db="EMBL/GenBank/DDBJ databases">
        <title>Draft genome sequence of Acetobacterium bakii DSM 8293, a potential psychrophilic chemical producer through syngas fermentation.</title>
        <authorList>
            <person name="Song Y."/>
            <person name="Hwang S."/>
            <person name="Cho B.-K."/>
        </authorList>
    </citation>
    <scope>NUCLEOTIDE SEQUENCE [LARGE SCALE GENOMIC DNA]</scope>
    <source>
        <strain evidence="4">DSM 8239</strain>
    </source>
</reference>
<dbReference type="PANTHER" id="PTHR43169">
    <property type="entry name" value="EXSB FAMILY PROTEIN"/>
    <property type="match status" value="1"/>
</dbReference>
<feature type="active site" description="Nucleophile and sulfur donor" evidence="1">
    <location>
        <position position="183"/>
    </location>
</feature>
<dbReference type="RefSeq" id="WP_050741455.1">
    <property type="nucleotide sequence ID" value="NZ_LGYO01000046.1"/>
</dbReference>
<evidence type="ECO:0000313" key="4">
    <source>
        <dbReference type="Proteomes" id="UP000036873"/>
    </source>
</evidence>
<dbReference type="CDD" id="cd01990">
    <property type="entry name" value="LarE-like"/>
    <property type="match status" value="1"/>
</dbReference>
<protein>
    <recommendedName>
        <fullName evidence="2">NAD/GMP synthase domain-containing protein</fullName>
    </recommendedName>
</protein>
<dbReference type="Gene3D" id="3.40.50.620">
    <property type="entry name" value="HUPs"/>
    <property type="match status" value="1"/>
</dbReference>
<comment type="caution">
    <text evidence="3">The sequence shown here is derived from an EMBL/GenBank/DDBJ whole genome shotgun (WGS) entry which is preliminary data.</text>
</comment>
<feature type="domain" description="NAD/GMP synthase" evidence="2">
    <location>
        <begin position="23"/>
        <end position="86"/>
    </location>
</feature>
<dbReference type="PIRSF" id="PIRSF006661">
    <property type="entry name" value="PP-lp_UCP006661"/>
    <property type="match status" value="1"/>
</dbReference>
<dbReference type="STRING" id="52689.AKG39_16215"/>
<dbReference type="NCBIfam" id="TIGR00268">
    <property type="entry name" value="ATP-dependent sacrificial sulfur transferase LarE"/>
    <property type="match status" value="1"/>
</dbReference>
<dbReference type="AlphaFoldDB" id="A0A0L6TWL4"/>
<dbReference type="InterPro" id="IPR052188">
    <property type="entry name" value="Ni-pincer_cofactor_biosynth"/>
</dbReference>
<dbReference type="Pfam" id="PF02540">
    <property type="entry name" value="NAD_synthase"/>
    <property type="match status" value="1"/>
</dbReference>
<organism evidence="3 4">
    <name type="scientific">Acetobacterium bakii</name>
    <dbReference type="NCBI Taxonomy" id="52689"/>
    <lineage>
        <taxon>Bacteria</taxon>
        <taxon>Bacillati</taxon>
        <taxon>Bacillota</taxon>
        <taxon>Clostridia</taxon>
        <taxon>Eubacteriales</taxon>
        <taxon>Eubacteriaceae</taxon>
        <taxon>Acetobacterium</taxon>
    </lineage>
</organism>
<proteinExistence type="predicted"/>
<evidence type="ECO:0000256" key="1">
    <source>
        <dbReference type="PIRSR" id="PIRSR006661-1"/>
    </source>
</evidence>
<gene>
    <name evidence="3" type="ORF">AKG39_16215</name>
</gene>
<evidence type="ECO:0000313" key="3">
    <source>
        <dbReference type="EMBL" id="KNZ40666.1"/>
    </source>
</evidence>